<keyword evidence="5" id="KW-1185">Reference proteome</keyword>
<dbReference type="RefSeq" id="WP_013007473.1">
    <property type="nucleotide sequence ID" value="NC_013939.1"/>
</dbReference>
<dbReference type="EMBL" id="AP011529">
    <property type="protein sequence ID" value="BAI80225.1"/>
    <property type="molecule type" value="Genomic_DNA"/>
</dbReference>
<feature type="domain" description="Doubled CXXCH motif" evidence="3">
    <location>
        <begin position="190"/>
        <end position="222"/>
    </location>
</feature>
<evidence type="ECO:0000259" key="3">
    <source>
        <dbReference type="Pfam" id="PF09699"/>
    </source>
</evidence>
<gene>
    <name evidence="4" type="ordered locus">DEFDS_0746</name>
</gene>
<dbReference type="STRING" id="639282.DEFDS_0746"/>
<dbReference type="HOGENOM" id="CLU_324374_0_0_0"/>
<dbReference type="GO" id="GO:0016491">
    <property type="term" value="F:oxidoreductase activity"/>
    <property type="evidence" value="ECO:0007669"/>
    <property type="project" value="TreeGrafter"/>
</dbReference>
<keyword evidence="1 2" id="KW-0732">Signal</keyword>
<dbReference type="NCBIfam" id="TIGR01905">
    <property type="entry name" value="paired_CXXCH_1"/>
    <property type="match status" value="3"/>
</dbReference>
<sequence length="985" mass="113122">MSKRNIFVLMLFLNLILFSLKVYSAPTGQEPAKECALCHYSWMDEFMFQHKGTDIVKFPEKRVVAEEIMCFSCHDGTVVDSRIRVWAEDKHKVGVKPSKNVIVPKKLPLKDGKIVCATCHSAHGTGEPEKEGISRSIFLRMRNENSELCKSCHTNKFGKNNHPDAKVDYLINEEFFRAGGVLGRENNVICESCHTPHGPKEKKLLLGKYVNSELCSYCHTDKLEKGKYYKKGVLTHPVNIIFKDKVKRIEVERNGGIFVEDKIVCLTCHNTHKGVNKSLLIINNKNDELCFKCHNEKKAIYFTKHNMKKLKSFMSKFKKSPYEHGVCSACHDPHGWALDLPKTDDDLLSKACFSCHLDKRIVKGKVINKNKYNHPVFIESKYKTDLPLFEKENKYFSEILNDNNNRNNITCATCHNSHIKSKNFLRKEVKDGKLCLSCHNRKKAIVGSAHGKDKLNCVSCHKIHNSDNKNLLINSLENVCYDCHSKGKIAKEKLVGEHSHPVNIIPSNKITTSNGKFIEGKIMCVSCHDPHNPGKLGKFLINNPKNTDILCLNCHKDKDNILITKHAKIKKNNELFVCTECHIPHNAKSKKYLFKEIIKTENDYCLICHNKDGIAHKKVVKLMHPIGKVNDSEKYNLKELSCISCHDAHNKNSGYKENYFLKAYDSNICFNCHKDKTTFTNSKHNVSKKSGNLFKKFNENSCEFCHDIHFQKNDYLKTSDNNDRCVECHKLRSIVGDKVIYNSHPFVLAQNINYNKYKLLDGKIVCSTCHDPHLDNNFMLSKNIGSTDELCTGCHKNKKDVTFSEHNLKNILHIKLNSVCKECHKPHNYPKSNNLLWPYNKYNDENFIEDLCLYCHNSKGLANKKTVNYYGHPKIVITYNELIAKGIKLFDNQGNKNIKGIITCSTCHDAHVWSEKENFKKIYSNVEGNSLNSFLMYSEVIKLCNTCHGAEGLTRYKYYHTEKYRKKSQRKLLKPKNILDILIGN</sequence>
<feature type="domain" description="Doubled CXXCH motif" evidence="3">
    <location>
        <begin position="108"/>
        <end position="156"/>
    </location>
</feature>
<dbReference type="eggNOG" id="COG3005">
    <property type="taxonomic scope" value="Bacteria"/>
</dbReference>
<feature type="domain" description="Doubled CXXCH motif" evidence="3">
    <location>
        <begin position="569"/>
        <end position="612"/>
    </location>
</feature>
<dbReference type="PANTHER" id="PTHR35038:SF8">
    <property type="entry name" value="C-TYPE POLYHEME CYTOCHROME OMCC"/>
    <property type="match status" value="1"/>
</dbReference>
<dbReference type="InterPro" id="IPR010177">
    <property type="entry name" value="Paired_CXXCH_1"/>
</dbReference>
<dbReference type="KEGG" id="ddf:DEFDS_0746"/>
<protein>
    <submittedName>
        <fullName evidence="4">Multiheme c-type cytochrome</fullName>
    </submittedName>
</protein>
<feature type="chain" id="PRO_5003047807" evidence="2">
    <location>
        <begin position="25"/>
        <end position="985"/>
    </location>
</feature>
<feature type="domain" description="Doubled CXXCH motif" evidence="3">
    <location>
        <begin position="523"/>
        <end position="559"/>
    </location>
</feature>
<proteinExistence type="predicted"/>
<evidence type="ECO:0000313" key="4">
    <source>
        <dbReference type="EMBL" id="BAI80225.1"/>
    </source>
</evidence>
<dbReference type="AlphaFoldDB" id="D3PCA2"/>
<feature type="domain" description="Doubled CXXCH motif" evidence="3">
    <location>
        <begin position="638"/>
        <end position="676"/>
    </location>
</feature>
<feature type="domain" description="Doubled CXXCH motif" evidence="3">
    <location>
        <begin position="265"/>
        <end position="298"/>
    </location>
</feature>
<feature type="domain" description="Doubled CXXCH motif" evidence="3">
    <location>
        <begin position="410"/>
        <end position="443"/>
    </location>
</feature>
<reference evidence="4 5" key="1">
    <citation type="journal article" date="2010" name="DNA Res.">
        <title>Bacterial lifestyle in a deep-sea hydrothermal vent chimney revealed by the genome sequence of the thermophilic bacterium Deferribacter desulfuricans SSM1.</title>
        <authorList>
            <person name="Takaki Y."/>
            <person name="Shimamura S."/>
            <person name="Nakagawa S."/>
            <person name="Fukuhara Y."/>
            <person name="Horikawa H."/>
            <person name="Ankai A."/>
            <person name="Harada T."/>
            <person name="Hosoyama A."/>
            <person name="Oguchi A."/>
            <person name="Fukui S."/>
            <person name="Fujita N."/>
            <person name="Takami H."/>
            <person name="Takai K."/>
        </authorList>
    </citation>
    <scope>NUCLEOTIDE SEQUENCE [LARGE SCALE GENOMIC DNA]</scope>
    <source>
        <strain evidence="5">DSM 14783 / JCM 11476 / NBRC 101012 / SSM1</strain>
    </source>
</reference>
<dbReference type="PANTHER" id="PTHR35038">
    <property type="entry name" value="DISSIMILATORY SULFITE REDUCTASE SIRA"/>
    <property type="match status" value="1"/>
</dbReference>
<evidence type="ECO:0000256" key="2">
    <source>
        <dbReference type="SAM" id="SignalP"/>
    </source>
</evidence>
<dbReference type="Proteomes" id="UP000001520">
    <property type="component" value="Chromosome"/>
</dbReference>
<dbReference type="OrthoDB" id="5427780at2"/>
<accession>D3PCA2</accession>
<dbReference type="Pfam" id="PF09699">
    <property type="entry name" value="Paired_CXXCH_1"/>
    <property type="match status" value="11"/>
</dbReference>
<organism evidence="4 5">
    <name type="scientific">Deferribacter desulfuricans (strain DSM 14783 / JCM 11476 / NBRC 101012 / SSM1)</name>
    <dbReference type="NCBI Taxonomy" id="639282"/>
    <lineage>
        <taxon>Bacteria</taxon>
        <taxon>Pseudomonadati</taxon>
        <taxon>Deferribacterota</taxon>
        <taxon>Deferribacteres</taxon>
        <taxon>Deferribacterales</taxon>
        <taxon>Deferribacteraceae</taxon>
        <taxon>Deferribacter</taxon>
    </lineage>
</organism>
<feature type="signal peptide" evidence="2">
    <location>
        <begin position="1"/>
        <end position="24"/>
    </location>
</feature>
<feature type="domain" description="Doubled CXXCH motif" evidence="3">
    <location>
        <begin position="321"/>
        <end position="359"/>
    </location>
</feature>
<feature type="domain" description="Doubled CXXCH motif" evidence="3">
    <location>
        <begin position="456"/>
        <end position="487"/>
    </location>
</feature>
<feature type="domain" description="Doubled CXXCH motif" evidence="3">
    <location>
        <begin position="766"/>
        <end position="799"/>
    </location>
</feature>
<feature type="domain" description="Doubled CXXCH motif" evidence="3">
    <location>
        <begin position="697"/>
        <end position="730"/>
    </location>
</feature>
<evidence type="ECO:0000256" key="1">
    <source>
        <dbReference type="ARBA" id="ARBA00022729"/>
    </source>
</evidence>
<dbReference type="SUPFAM" id="SSF48695">
    <property type="entry name" value="Multiheme cytochromes"/>
    <property type="match status" value="3"/>
</dbReference>
<evidence type="ECO:0000313" key="5">
    <source>
        <dbReference type="Proteomes" id="UP000001520"/>
    </source>
</evidence>
<dbReference type="Gene3D" id="1.10.1130.10">
    <property type="entry name" value="Flavocytochrome C3, Chain A"/>
    <property type="match status" value="6"/>
</dbReference>
<dbReference type="InterPro" id="IPR036280">
    <property type="entry name" value="Multihaem_cyt_sf"/>
</dbReference>
<dbReference type="InterPro" id="IPR051829">
    <property type="entry name" value="Multiheme_Cytochr_ET"/>
</dbReference>
<name>D3PCA2_DEFDS</name>